<dbReference type="SMART" id="SM00052">
    <property type="entry name" value="EAL"/>
    <property type="match status" value="1"/>
</dbReference>
<keyword evidence="1" id="KW-1133">Transmembrane helix</keyword>
<organism evidence="4">
    <name type="scientific">bioreactor metagenome</name>
    <dbReference type="NCBI Taxonomy" id="1076179"/>
    <lineage>
        <taxon>unclassified sequences</taxon>
        <taxon>metagenomes</taxon>
        <taxon>ecological metagenomes</taxon>
    </lineage>
</organism>
<dbReference type="PANTHER" id="PTHR33121">
    <property type="entry name" value="CYCLIC DI-GMP PHOSPHODIESTERASE PDEF"/>
    <property type="match status" value="1"/>
</dbReference>
<dbReference type="CDD" id="cd01949">
    <property type="entry name" value="GGDEF"/>
    <property type="match status" value="1"/>
</dbReference>
<feature type="transmembrane region" description="Helical" evidence="1">
    <location>
        <begin position="141"/>
        <end position="162"/>
    </location>
</feature>
<dbReference type="PROSITE" id="PS50883">
    <property type="entry name" value="EAL"/>
    <property type="match status" value="1"/>
</dbReference>
<feature type="transmembrane region" description="Helical" evidence="1">
    <location>
        <begin position="174"/>
        <end position="191"/>
    </location>
</feature>
<dbReference type="CDD" id="cd01948">
    <property type="entry name" value="EAL"/>
    <property type="match status" value="1"/>
</dbReference>
<dbReference type="InterPro" id="IPR000160">
    <property type="entry name" value="GGDEF_dom"/>
</dbReference>
<keyword evidence="1" id="KW-0812">Transmembrane</keyword>
<sequence>MELIVAEFVSFFIVAGILVEHLRSKKTSYHLKKDAITSVALSYVFYLLTSIITHLFIRGYLSLEPWIAQFLTMLHILAIPTYILFWMHAIERRLLPPKPARTLGQVQFIALGLVLLISFSDLALRKLFVFSPIGLIVDGRGVLYILFLCALFIFVQMYVLVLRWRRIPGYVRNLFLFSSFFLLLSLVFFQWFKQPYLLGLSSTFMLLLSYLVWQRRELTLDLLTRIPNYTAYMEHLKHVVRTAQETTILMLDIENFRLINDRYGNAHGDVFLQRFATKLETSIPSGPVFRLFGNRFAIILPHQSHNGIVRIVKNIRSIANEGFLIEEMHISCHVNIAIVESPLKTNTVEEIVESLDYTMAEIKERRRLSVIIFNQKLVPLRQRKLDVLSVLRRAVVKESMVKVLYQPIIATKDNHIIAAEALMRIEDDRLGMISPGEFIPAAEMAGLISPLTEIIIRKVSTFLKNHEQQASHLSHISINISADDLHSAEFARRILDIIEQTKVDAGKLSFEVTESMLLSPSDSVHKNWNAFTERGIHFLLDDFGTGYSNLTTLVSKPFDFVKLDRSLVSNATNNYELLSLITGMLKHLGLSMVAEGVETKEQLEVVMREGIQFVQGYYFSKPVSEEQFLRWLSGSMCIIPKA</sequence>
<feature type="transmembrane region" description="Helical" evidence="1">
    <location>
        <begin position="108"/>
        <end position="129"/>
    </location>
</feature>
<dbReference type="NCBIfam" id="TIGR00254">
    <property type="entry name" value="GGDEF"/>
    <property type="match status" value="1"/>
</dbReference>
<dbReference type="SUPFAM" id="SSF55073">
    <property type="entry name" value="Nucleotide cyclase"/>
    <property type="match status" value="1"/>
</dbReference>
<dbReference type="PROSITE" id="PS50887">
    <property type="entry name" value="GGDEF"/>
    <property type="match status" value="1"/>
</dbReference>
<feature type="transmembrane region" description="Helical" evidence="1">
    <location>
        <begin position="35"/>
        <end position="60"/>
    </location>
</feature>
<dbReference type="InterPro" id="IPR001633">
    <property type="entry name" value="EAL_dom"/>
</dbReference>
<dbReference type="Gene3D" id="3.30.70.270">
    <property type="match status" value="1"/>
</dbReference>
<dbReference type="SMART" id="SM00267">
    <property type="entry name" value="GGDEF"/>
    <property type="match status" value="1"/>
</dbReference>
<dbReference type="Gene3D" id="3.20.20.450">
    <property type="entry name" value="EAL domain"/>
    <property type="match status" value="1"/>
</dbReference>
<reference evidence="4" key="1">
    <citation type="submission" date="2019-08" db="EMBL/GenBank/DDBJ databases">
        <authorList>
            <person name="Kucharzyk K."/>
            <person name="Murdoch R.W."/>
            <person name="Higgins S."/>
            <person name="Loffler F."/>
        </authorList>
    </citation>
    <scope>NUCLEOTIDE SEQUENCE</scope>
</reference>
<protein>
    <recommendedName>
        <fullName evidence="5">EAL domain-containing protein</fullName>
    </recommendedName>
</protein>
<evidence type="ECO:0000256" key="1">
    <source>
        <dbReference type="SAM" id="Phobius"/>
    </source>
</evidence>
<feature type="domain" description="EAL" evidence="2">
    <location>
        <begin position="384"/>
        <end position="636"/>
    </location>
</feature>
<dbReference type="InterPro" id="IPR043128">
    <property type="entry name" value="Rev_trsase/Diguanyl_cyclase"/>
</dbReference>
<feature type="transmembrane region" description="Helical" evidence="1">
    <location>
        <begin position="66"/>
        <end position="87"/>
    </location>
</feature>
<evidence type="ECO:0000259" key="3">
    <source>
        <dbReference type="PROSITE" id="PS50887"/>
    </source>
</evidence>
<proteinExistence type="predicted"/>
<name>A0A644X4P7_9ZZZZ</name>
<dbReference type="AlphaFoldDB" id="A0A644X4P7"/>
<dbReference type="Pfam" id="PF00563">
    <property type="entry name" value="EAL"/>
    <property type="match status" value="1"/>
</dbReference>
<dbReference type="PANTHER" id="PTHR33121:SF79">
    <property type="entry name" value="CYCLIC DI-GMP PHOSPHODIESTERASE PDED-RELATED"/>
    <property type="match status" value="1"/>
</dbReference>
<feature type="transmembrane region" description="Helical" evidence="1">
    <location>
        <begin position="6"/>
        <end position="23"/>
    </location>
</feature>
<evidence type="ECO:0008006" key="5">
    <source>
        <dbReference type="Google" id="ProtNLM"/>
    </source>
</evidence>
<dbReference type="InterPro" id="IPR050706">
    <property type="entry name" value="Cyclic-di-GMP_PDE-like"/>
</dbReference>
<dbReference type="EMBL" id="VSSQ01001790">
    <property type="protein sequence ID" value="MPM11140.1"/>
    <property type="molecule type" value="Genomic_DNA"/>
</dbReference>
<evidence type="ECO:0000259" key="2">
    <source>
        <dbReference type="PROSITE" id="PS50883"/>
    </source>
</evidence>
<dbReference type="Pfam" id="PF00990">
    <property type="entry name" value="GGDEF"/>
    <property type="match status" value="1"/>
</dbReference>
<comment type="caution">
    <text evidence="4">The sequence shown here is derived from an EMBL/GenBank/DDBJ whole genome shotgun (WGS) entry which is preliminary data.</text>
</comment>
<dbReference type="InterPro" id="IPR029787">
    <property type="entry name" value="Nucleotide_cyclase"/>
</dbReference>
<dbReference type="SUPFAM" id="SSF141868">
    <property type="entry name" value="EAL domain-like"/>
    <property type="match status" value="1"/>
</dbReference>
<accession>A0A644X4P7</accession>
<gene>
    <name evidence="4" type="ORF">SDC9_57479</name>
</gene>
<evidence type="ECO:0000313" key="4">
    <source>
        <dbReference type="EMBL" id="MPM11140.1"/>
    </source>
</evidence>
<keyword evidence="1" id="KW-0472">Membrane</keyword>
<feature type="domain" description="GGDEF" evidence="3">
    <location>
        <begin position="244"/>
        <end position="375"/>
    </location>
</feature>
<dbReference type="InterPro" id="IPR035919">
    <property type="entry name" value="EAL_sf"/>
</dbReference>
<dbReference type="GO" id="GO:0071111">
    <property type="term" value="F:cyclic-guanylate-specific phosphodiesterase activity"/>
    <property type="evidence" value="ECO:0007669"/>
    <property type="project" value="InterPro"/>
</dbReference>